<proteinExistence type="inferred from homology"/>
<dbReference type="GO" id="GO:0043856">
    <property type="term" value="F:anti-sigma factor antagonist activity"/>
    <property type="evidence" value="ECO:0007669"/>
    <property type="project" value="InterPro"/>
</dbReference>
<dbReference type="NCBIfam" id="TIGR00377">
    <property type="entry name" value="ant_ant_sig"/>
    <property type="match status" value="1"/>
</dbReference>
<dbReference type="SUPFAM" id="SSF52091">
    <property type="entry name" value="SpoIIaa-like"/>
    <property type="match status" value="1"/>
</dbReference>
<dbReference type="PANTHER" id="PTHR33495">
    <property type="entry name" value="ANTI-SIGMA FACTOR ANTAGONIST TM_1081-RELATED-RELATED"/>
    <property type="match status" value="1"/>
</dbReference>
<reference evidence="4" key="1">
    <citation type="submission" date="2019-04" db="EMBL/GenBank/DDBJ databases">
        <title>Evolution of Biomass-Degrading Anaerobic Consortia Revealed by Metagenomics.</title>
        <authorList>
            <person name="Peng X."/>
        </authorList>
    </citation>
    <scope>NUCLEOTIDE SEQUENCE</scope>
    <source>
        <strain evidence="4">SIG311</strain>
    </source>
</reference>
<dbReference type="InterPro" id="IPR003658">
    <property type="entry name" value="Anti-sigma_ant"/>
</dbReference>
<evidence type="ECO:0000259" key="3">
    <source>
        <dbReference type="PROSITE" id="PS50801"/>
    </source>
</evidence>
<dbReference type="AlphaFoldDB" id="A0A927UAD6"/>
<organism evidence="4 5">
    <name type="scientific">Pseudobutyrivibrio ruminis</name>
    <dbReference type="NCBI Taxonomy" id="46206"/>
    <lineage>
        <taxon>Bacteria</taxon>
        <taxon>Bacillati</taxon>
        <taxon>Bacillota</taxon>
        <taxon>Clostridia</taxon>
        <taxon>Lachnospirales</taxon>
        <taxon>Lachnospiraceae</taxon>
        <taxon>Pseudobutyrivibrio</taxon>
    </lineage>
</organism>
<dbReference type="InterPro" id="IPR002645">
    <property type="entry name" value="STAS_dom"/>
</dbReference>
<comment type="caution">
    <text evidence="4">The sequence shown here is derived from an EMBL/GenBank/DDBJ whole genome shotgun (WGS) entry which is preliminary data.</text>
</comment>
<dbReference type="PROSITE" id="PS50801">
    <property type="entry name" value="STAS"/>
    <property type="match status" value="1"/>
</dbReference>
<evidence type="ECO:0000313" key="4">
    <source>
        <dbReference type="EMBL" id="MBE5918910.1"/>
    </source>
</evidence>
<evidence type="ECO:0000313" key="5">
    <source>
        <dbReference type="Proteomes" id="UP000766246"/>
    </source>
</evidence>
<protein>
    <recommendedName>
        <fullName evidence="2">Anti-sigma factor antagonist</fullName>
    </recommendedName>
</protein>
<evidence type="ECO:0000256" key="1">
    <source>
        <dbReference type="ARBA" id="ARBA00009013"/>
    </source>
</evidence>
<gene>
    <name evidence="4" type="ORF">E7272_03610</name>
</gene>
<comment type="similarity">
    <text evidence="1 2">Belongs to the anti-sigma-factor antagonist family.</text>
</comment>
<dbReference type="Proteomes" id="UP000766246">
    <property type="component" value="Unassembled WGS sequence"/>
</dbReference>
<evidence type="ECO:0000256" key="2">
    <source>
        <dbReference type="RuleBase" id="RU003749"/>
    </source>
</evidence>
<accession>A0A927UAD6</accession>
<name>A0A927UAD6_9FIRM</name>
<sequence length="99" mass="11077">MDIKLVDRGEEGELILSGKLDATSAPPTEEVFMKTAARFTNITLNLKNLQYVSSAGLRVIKRLYLEVRKNGGELTVCNVSDYVMEVFEMIGFATILNFK</sequence>
<feature type="domain" description="STAS" evidence="3">
    <location>
        <begin position="14"/>
        <end position="99"/>
    </location>
</feature>
<dbReference type="InterPro" id="IPR036513">
    <property type="entry name" value="STAS_dom_sf"/>
</dbReference>
<dbReference type="Gene3D" id="3.30.750.24">
    <property type="entry name" value="STAS domain"/>
    <property type="match status" value="1"/>
</dbReference>
<dbReference type="EMBL" id="SVER01000007">
    <property type="protein sequence ID" value="MBE5918910.1"/>
    <property type="molecule type" value="Genomic_DNA"/>
</dbReference>
<dbReference type="CDD" id="cd07043">
    <property type="entry name" value="STAS_anti-anti-sigma_factors"/>
    <property type="match status" value="1"/>
</dbReference>
<dbReference type="PANTHER" id="PTHR33495:SF14">
    <property type="entry name" value="ANTI-SIGMA FACTOR ANTAGONIST"/>
    <property type="match status" value="1"/>
</dbReference>
<dbReference type="Pfam" id="PF01740">
    <property type="entry name" value="STAS"/>
    <property type="match status" value="1"/>
</dbReference>